<organism evidence="2 3">
    <name type="scientific">Hasllibacter halocynthiae</name>
    <dbReference type="NCBI Taxonomy" id="595589"/>
    <lineage>
        <taxon>Bacteria</taxon>
        <taxon>Pseudomonadati</taxon>
        <taxon>Pseudomonadota</taxon>
        <taxon>Alphaproteobacteria</taxon>
        <taxon>Rhodobacterales</taxon>
        <taxon>Roseobacteraceae</taxon>
        <taxon>Hasllibacter</taxon>
    </lineage>
</organism>
<evidence type="ECO:0000313" key="3">
    <source>
        <dbReference type="Proteomes" id="UP000238801"/>
    </source>
</evidence>
<feature type="transmembrane region" description="Helical" evidence="1">
    <location>
        <begin position="133"/>
        <end position="150"/>
    </location>
</feature>
<sequence length="151" mass="15883">MRPFGIPPAPLLLGLAGLIPFLWGAATALSPGLWRWGADLLGQRFVAPFVGLSYGTVILSFMSGVTWGFATRADARAAPALYGLSVLPALWAFFFVGGGPTSAATFLVAGFIGLLGIDWTAQRLGLAPSWWMALRLILTAGVVLSLLPLIL</sequence>
<dbReference type="Proteomes" id="UP000238801">
    <property type="component" value="Unassembled WGS sequence"/>
</dbReference>
<dbReference type="Pfam" id="PF11911">
    <property type="entry name" value="DUF3429"/>
    <property type="match status" value="1"/>
</dbReference>
<dbReference type="PANTHER" id="PTHR15887:SF1">
    <property type="entry name" value="TRANSMEMBRANE PROTEIN 69"/>
    <property type="match status" value="1"/>
</dbReference>
<dbReference type="AlphaFoldDB" id="A0A2T0X3C6"/>
<protein>
    <submittedName>
        <fullName evidence="2">Uncharacterized protein DUF3429</fullName>
    </submittedName>
</protein>
<evidence type="ECO:0000256" key="1">
    <source>
        <dbReference type="SAM" id="Phobius"/>
    </source>
</evidence>
<reference evidence="2 3" key="1">
    <citation type="submission" date="2018-03" db="EMBL/GenBank/DDBJ databases">
        <title>Genomic Encyclopedia of Archaeal and Bacterial Type Strains, Phase II (KMG-II): from individual species to whole genera.</title>
        <authorList>
            <person name="Goeker M."/>
        </authorList>
    </citation>
    <scope>NUCLEOTIDE SEQUENCE [LARGE SCALE GENOMIC DNA]</scope>
    <source>
        <strain evidence="2 3">DSM 29318</strain>
    </source>
</reference>
<keyword evidence="3" id="KW-1185">Reference proteome</keyword>
<proteinExistence type="predicted"/>
<keyword evidence="1" id="KW-1133">Transmembrane helix</keyword>
<dbReference type="PANTHER" id="PTHR15887">
    <property type="entry name" value="TRANSMEMBRANE PROTEIN 69"/>
    <property type="match status" value="1"/>
</dbReference>
<name>A0A2T0X3C6_9RHOB</name>
<keyword evidence="1" id="KW-0472">Membrane</keyword>
<gene>
    <name evidence="2" type="ORF">BCF33_2285</name>
</gene>
<feature type="transmembrane region" description="Helical" evidence="1">
    <location>
        <begin position="52"/>
        <end position="70"/>
    </location>
</feature>
<dbReference type="OrthoDB" id="5297436at2"/>
<keyword evidence="1" id="KW-0812">Transmembrane</keyword>
<dbReference type="InterPro" id="IPR021836">
    <property type="entry name" value="DUF3429"/>
</dbReference>
<evidence type="ECO:0000313" key="2">
    <source>
        <dbReference type="EMBL" id="PRY93417.1"/>
    </source>
</evidence>
<dbReference type="RefSeq" id="WP_106161013.1">
    <property type="nucleotide sequence ID" value="NZ_PVTT01000002.1"/>
</dbReference>
<dbReference type="EMBL" id="PVTT01000002">
    <property type="protein sequence ID" value="PRY93417.1"/>
    <property type="molecule type" value="Genomic_DNA"/>
</dbReference>
<comment type="caution">
    <text evidence="2">The sequence shown here is derived from an EMBL/GenBank/DDBJ whole genome shotgun (WGS) entry which is preliminary data.</text>
</comment>
<accession>A0A2T0X3C6</accession>